<dbReference type="Gene3D" id="1.10.10.60">
    <property type="entry name" value="Homeodomain-like"/>
    <property type="match status" value="1"/>
</dbReference>
<evidence type="ECO:0000256" key="1">
    <source>
        <dbReference type="ARBA" id="ARBA00023125"/>
    </source>
</evidence>
<dbReference type="PROSITE" id="PS51253">
    <property type="entry name" value="HTH_CENPB"/>
    <property type="match status" value="1"/>
</dbReference>
<dbReference type="Pfam" id="PF03221">
    <property type="entry name" value="HTH_Tnp_Tc5"/>
    <property type="match status" value="1"/>
</dbReference>
<dbReference type="SMART" id="SM00471">
    <property type="entry name" value="HDc"/>
    <property type="match status" value="1"/>
</dbReference>
<dbReference type="Proteomes" id="UP000809789">
    <property type="component" value="Unassembled WGS sequence"/>
</dbReference>
<evidence type="ECO:0000313" key="4">
    <source>
        <dbReference type="EMBL" id="KAG8622989.1"/>
    </source>
</evidence>
<dbReference type="InterPro" id="IPR003607">
    <property type="entry name" value="HD/PDEase_dom"/>
</dbReference>
<dbReference type="SUPFAM" id="SSF109604">
    <property type="entry name" value="HD-domain/PDEase-like"/>
    <property type="match status" value="1"/>
</dbReference>
<dbReference type="CDD" id="cd00077">
    <property type="entry name" value="HDc"/>
    <property type="match status" value="1"/>
</dbReference>
<dbReference type="GO" id="GO:0003677">
    <property type="term" value="F:DNA binding"/>
    <property type="evidence" value="ECO:0007669"/>
    <property type="project" value="UniProtKB-KW"/>
</dbReference>
<dbReference type="Gene3D" id="1.10.3210.50">
    <property type="match status" value="1"/>
</dbReference>
<keyword evidence="1" id="KW-0238">DNA-binding</keyword>
<dbReference type="Pfam" id="PF01966">
    <property type="entry name" value="HD"/>
    <property type="match status" value="1"/>
</dbReference>
<feature type="domain" description="HTH CENPB-type" evidence="3">
    <location>
        <begin position="296"/>
        <end position="371"/>
    </location>
</feature>
<dbReference type="PANTHER" id="PTHR33594">
    <property type="entry name" value="SUPERFAMILY HYDROLASE, PUTATIVE (AFU_ORTHOLOGUE AFUA_1G03035)-RELATED"/>
    <property type="match status" value="1"/>
</dbReference>
<reference evidence="4" key="1">
    <citation type="submission" date="2021-07" db="EMBL/GenBank/DDBJ databases">
        <title>Elsinoe batatas strain:CRI-CJ2 Genome sequencing and assembly.</title>
        <authorList>
            <person name="Huang L."/>
        </authorList>
    </citation>
    <scope>NUCLEOTIDE SEQUENCE</scope>
    <source>
        <strain evidence="4">CRI-CJ2</strain>
    </source>
</reference>
<dbReference type="InterPro" id="IPR009057">
    <property type="entry name" value="Homeodomain-like_sf"/>
</dbReference>
<gene>
    <name evidence="4" type="ORF">KVT40_007965</name>
</gene>
<evidence type="ECO:0000313" key="5">
    <source>
        <dbReference type="Proteomes" id="UP000809789"/>
    </source>
</evidence>
<dbReference type="PANTHER" id="PTHR33594:SF1">
    <property type="entry name" value="HD_PDEASE DOMAIN-CONTAINING PROTEIN"/>
    <property type="match status" value="1"/>
</dbReference>
<feature type="compositionally biased region" description="Acidic residues" evidence="2">
    <location>
        <begin position="142"/>
        <end position="151"/>
    </location>
</feature>
<proteinExistence type="predicted"/>
<evidence type="ECO:0000259" key="3">
    <source>
        <dbReference type="PROSITE" id="PS51253"/>
    </source>
</evidence>
<dbReference type="SUPFAM" id="SSF46689">
    <property type="entry name" value="Homeodomain-like"/>
    <property type="match status" value="1"/>
</dbReference>
<feature type="compositionally biased region" description="Basic and acidic residues" evidence="2">
    <location>
        <begin position="1"/>
        <end position="11"/>
    </location>
</feature>
<accession>A0A8K0KUH7</accession>
<protein>
    <recommendedName>
        <fullName evidence="3">HTH CENPB-type domain-containing protein</fullName>
    </recommendedName>
</protein>
<evidence type="ECO:0000256" key="2">
    <source>
        <dbReference type="SAM" id="MobiDB-lite"/>
    </source>
</evidence>
<feature type="region of interest" description="Disordered" evidence="2">
    <location>
        <begin position="1"/>
        <end position="34"/>
    </location>
</feature>
<sequence length="624" mass="70461">MDEMRNDEQRSISDQSHAVAGKRRAALAGRDRSKDFVECCASHIHDPLLIARHDAKMNNQYHQSPYQQPPYYPYGPAGYVGVWQPQQPGQYIAQAPPTPQAGQQPQQTQPAGQPPVTPQNAGSVGEGPSQLSAAGSATETPVDLDDDDDDRDGNPFNDVLWDRAQRYTDEGVAQLRAKWQTEFANKPMPPPPPEVFETKEQAIDSCKRFARENGYKLTIAHSNRDKSGTINRILMNCQYGGKYRNIHHLNPEARIRNRTSRKTGCPMKIRIQKRRFSSEWVLCISNAQHNHASDKVHTVVGPAEYPDLEASLHEWHLSELAKGEVVHGNTLKSRALALFAEMPQYHGKEPPNLDRKWLDQYRVRYNLPGRPIRPPGPPDLVDWNDADAVAAATNVPMAKRTRENMAFAGLESAFEEPALLRAVQGTVKEYMSRYDGSHDWDHILRVLSICKKIVRKENAPFGNMAYDPKLVFLAAMCHDLGDHKYAKPGENLDNQIAELLLENGANPELALKVQLVARNVSFSNEVKNPRMMKAVLDQHPELGVVQDADRLDAIGAIGIGRTFTFTGASKPEGSMLETIDHFKEKLERLESMMKTETGRQLARERTERLQMFRQWWDEEYEIAE</sequence>
<dbReference type="OrthoDB" id="16547at2759"/>
<dbReference type="SMART" id="SM00674">
    <property type="entry name" value="CENPB"/>
    <property type="match status" value="1"/>
</dbReference>
<organism evidence="4 5">
    <name type="scientific">Elsinoe batatas</name>
    <dbReference type="NCBI Taxonomy" id="2601811"/>
    <lineage>
        <taxon>Eukaryota</taxon>
        <taxon>Fungi</taxon>
        <taxon>Dikarya</taxon>
        <taxon>Ascomycota</taxon>
        <taxon>Pezizomycotina</taxon>
        <taxon>Dothideomycetes</taxon>
        <taxon>Dothideomycetidae</taxon>
        <taxon>Myriangiales</taxon>
        <taxon>Elsinoaceae</taxon>
        <taxon>Elsinoe</taxon>
    </lineage>
</organism>
<feature type="region of interest" description="Disordered" evidence="2">
    <location>
        <begin position="90"/>
        <end position="158"/>
    </location>
</feature>
<dbReference type="InterPro" id="IPR006674">
    <property type="entry name" value="HD_domain"/>
</dbReference>
<keyword evidence="5" id="KW-1185">Reference proteome</keyword>
<dbReference type="EMBL" id="JAESVG020000010">
    <property type="protein sequence ID" value="KAG8622989.1"/>
    <property type="molecule type" value="Genomic_DNA"/>
</dbReference>
<feature type="compositionally biased region" description="Polar residues" evidence="2">
    <location>
        <begin position="129"/>
        <end position="139"/>
    </location>
</feature>
<dbReference type="AlphaFoldDB" id="A0A8K0KUH7"/>
<comment type="caution">
    <text evidence="4">The sequence shown here is derived from an EMBL/GenBank/DDBJ whole genome shotgun (WGS) entry which is preliminary data.</text>
</comment>
<name>A0A8K0KUH7_9PEZI</name>
<dbReference type="InterPro" id="IPR006600">
    <property type="entry name" value="HTH_CenpB_DNA-bd_dom"/>
</dbReference>
<feature type="compositionally biased region" description="Low complexity" evidence="2">
    <location>
        <begin position="100"/>
        <end position="111"/>
    </location>
</feature>